<dbReference type="PANTHER" id="PTHR22760:SF1">
    <property type="entry name" value="DOL-P-MAN:MAN(7)GLCNAC(2)-PP-DOL ALPHA-1,6-MANNOSYLTRANSFERASE"/>
    <property type="match status" value="1"/>
</dbReference>
<dbReference type="PANTHER" id="PTHR22760">
    <property type="entry name" value="GLYCOSYLTRANSFERASE"/>
    <property type="match status" value="1"/>
</dbReference>
<evidence type="ECO:0000256" key="8">
    <source>
        <dbReference type="ARBA" id="ARBA00022989"/>
    </source>
</evidence>
<evidence type="ECO:0000313" key="13">
    <source>
        <dbReference type="EMBL" id="KAK7950999.1"/>
    </source>
</evidence>
<keyword evidence="14" id="KW-1185">Reference proteome</keyword>
<evidence type="ECO:0000256" key="9">
    <source>
        <dbReference type="ARBA" id="ARBA00023136"/>
    </source>
</evidence>
<evidence type="ECO:0000256" key="1">
    <source>
        <dbReference type="ARBA" id="ARBA00004477"/>
    </source>
</evidence>
<feature type="transmembrane region" description="Helical" evidence="12">
    <location>
        <begin position="181"/>
        <end position="210"/>
    </location>
</feature>
<evidence type="ECO:0000256" key="6">
    <source>
        <dbReference type="ARBA" id="ARBA00022692"/>
    </source>
</evidence>
<dbReference type="EMBL" id="JAQQWE010000005">
    <property type="protein sequence ID" value="KAK7950999.1"/>
    <property type="molecule type" value="Genomic_DNA"/>
</dbReference>
<feature type="transmembrane region" description="Helical" evidence="12">
    <location>
        <begin position="75"/>
        <end position="94"/>
    </location>
</feature>
<protein>
    <recommendedName>
        <fullName evidence="12">Mannosyltransferase</fullName>
        <ecNumber evidence="12">2.4.1.-</ecNumber>
    </recommendedName>
</protein>
<dbReference type="RefSeq" id="XP_066699061.1">
    <property type="nucleotide sequence ID" value="XM_066842949.1"/>
</dbReference>
<feature type="transmembrane region" description="Helical" evidence="12">
    <location>
        <begin position="277"/>
        <end position="296"/>
    </location>
</feature>
<sequence length="568" mass="62081">MGKTGEAVLDTLLSLTIPALVILHLIIAPYTKVEESFNLQATHDILVYGTPTSDVHRRLSARYDHFDFPGAVPRTFIGSVLLAGLSQPFIYLAGFRHAQLVVRAVLGLSNAGALLVFKSRVKQAFGKPTARWYTLLQASQFHVLFYASRTLPNMFAFALTTLAFAQLVGDPRTISAGRCRVAIGFFTYATAVFRSELAILLTTTTLYTLLMGCTTIRRIIPAFLGSFAFSLLASVPVDSYFWQKPIWPELWGFYYNAILGSSSEWGVSPWHSYFTSALPKIMINPLTWTVLIPYALFNKSTRLSAQCLTFPSLLFVAIYSIQPHKEARFIFYVAPPLTAAAALGANYIFTRRAKSVIYVVASLALAGSVVLSFVGSTGMLMLSSLNYPGGEALSQLGSVIDMTSPSPDVKTVTVHTDVLSCMTGVTLFGQLAYPKKTLNPAADTVSFVFDKSEKPALLQTPGFWGKFDYVMVEDPSRVTGSWETVGVVEGFAGVELLKPGAEAAGSDLEPGNGNGNKNDLVLGRGALVRRVRDAVRKLTGGWWIGPRMEPKIQILKRLRAAPRKEVTE</sequence>
<comment type="caution">
    <text evidence="13">The sequence shown here is derived from an EMBL/GenBank/DDBJ whole genome shotgun (WGS) entry which is preliminary data.</text>
</comment>
<comment type="similarity">
    <text evidence="3 12">Belongs to the glycosyltransferase 22 family.</text>
</comment>
<comment type="function">
    <text evidence="10">Mannosyltransferase that operates in the biosynthetic pathway of dolichol-linked oligosaccharides, the glycan precursors employed in protein asparagine (N)-glycosylation. The assembly of dolichol-linked oligosaccharides begins on the cytosolic side of the endoplasmic reticulum membrane and finishes in its lumen. The sequential addition of sugars to dolichol pyrophosphate produces dolichol-linked oligosaccharides containing fourteen sugars, including two GlcNAcs, nine mannoses and three glucoses. Once assembled, the oligosaccharide is transferred from the lipid to nascent proteins by oligosaccharyltransferases. In the lumen of the endoplasmic reticulum, adds the eighth mannose residue in an alpha-1,6 linkage onto Man(7)GlcNAc(2)-PP-dolichol to produce Man(8)GlcNAc(2)-PP-dolichol.</text>
</comment>
<dbReference type="InterPro" id="IPR005599">
    <property type="entry name" value="GPI_mannosylTrfase"/>
</dbReference>
<evidence type="ECO:0000256" key="4">
    <source>
        <dbReference type="ARBA" id="ARBA00022676"/>
    </source>
</evidence>
<evidence type="ECO:0000256" key="5">
    <source>
        <dbReference type="ARBA" id="ARBA00022679"/>
    </source>
</evidence>
<evidence type="ECO:0000313" key="14">
    <source>
        <dbReference type="Proteomes" id="UP001391051"/>
    </source>
</evidence>
<feature type="transmembrane region" description="Helical" evidence="12">
    <location>
        <begin position="303"/>
        <end position="321"/>
    </location>
</feature>
<keyword evidence="9 12" id="KW-0472">Membrane</keyword>
<evidence type="ECO:0000256" key="3">
    <source>
        <dbReference type="ARBA" id="ARBA00007063"/>
    </source>
</evidence>
<comment type="subcellular location">
    <subcellularLocation>
        <location evidence="1 12">Endoplasmic reticulum membrane</location>
        <topology evidence="1 12">Multi-pass membrane protein</topology>
    </subcellularLocation>
</comment>
<dbReference type="EC" id="2.4.1.-" evidence="12"/>
<keyword evidence="7 12" id="KW-0256">Endoplasmic reticulum</keyword>
<name>A0ABR1QAT5_9PEZI</name>
<feature type="transmembrane region" description="Helical" evidence="12">
    <location>
        <begin position="12"/>
        <end position="30"/>
    </location>
</feature>
<dbReference type="GeneID" id="92076011"/>
<dbReference type="Proteomes" id="UP001391051">
    <property type="component" value="Unassembled WGS sequence"/>
</dbReference>
<organism evidence="13 14">
    <name type="scientific">Apiospora aurea</name>
    <dbReference type="NCBI Taxonomy" id="335848"/>
    <lineage>
        <taxon>Eukaryota</taxon>
        <taxon>Fungi</taxon>
        <taxon>Dikarya</taxon>
        <taxon>Ascomycota</taxon>
        <taxon>Pezizomycotina</taxon>
        <taxon>Sordariomycetes</taxon>
        <taxon>Xylariomycetidae</taxon>
        <taxon>Amphisphaeriales</taxon>
        <taxon>Apiosporaceae</taxon>
        <taxon>Apiospora</taxon>
    </lineage>
</organism>
<gene>
    <name evidence="13" type="ORF">PG986_006727</name>
</gene>
<feature type="transmembrane region" description="Helical" evidence="12">
    <location>
        <begin position="327"/>
        <end position="349"/>
    </location>
</feature>
<comment type="pathway">
    <text evidence="2">Protein modification; protein glycosylation.</text>
</comment>
<evidence type="ECO:0000256" key="11">
    <source>
        <dbReference type="ARBA" id="ARBA00048899"/>
    </source>
</evidence>
<feature type="transmembrane region" description="Helical" evidence="12">
    <location>
        <begin position="356"/>
        <end position="382"/>
    </location>
</feature>
<keyword evidence="6 12" id="KW-0812">Transmembrane</keyword>
<dbReference type="Pfam" id="PF03901">
    <property type="entry name" value="Glyco_transf_22"/>
    <property type="match status" value="1"/>
</dbReference>
<comment type="catalytic activity">
    <reaction evidence="11">
        <text>an alpha-D-Man-(1-&gt;2)-alpha-D-Man-(1-&gt;2)-alpha-D-Man-(1-&gt;3)-[alpha-D-Man-(1-&gt;2)-alpha-D-Man-(1-&gt;3)-alpha-D-Man-(1-&gt;6)]-beta-D-Man-(1-&gt;4)-beta-D-GlcNAc-(1-&gt;4)-alpha-D-GlcNAc-diphospho-di-trans,poly-cis-dolichol + a di-trans,poly-cis-dolichyl beta-D-mannosyl phosphate = an alpha-D-Man-(1-&gt;2)-alpha-D-Man-(1-&gt;2)-alpha-D-Man-(1-&gt;3)-[alpha-D-Man-(1-&gt;2)-alpha-D-Man-(1-&gt;3)-[alpha-D-Man-(1-&gt;6)]-alpha-D-Man-(1-&gt;6)]-beta-D-Man-(1-&gt;4)-beta-D-GlcNAc-(1-&gt;4)-alpha-D-GlcNAc-diphospho-di-trans,poly-cis-dolichol + a di-trans,poly-cis-dolichyl phosphate + H(+)</text>
        <dbReference type="Rhea" id="RHEA:29535"/>
        <dbReference type="Rhea" id="RHEA-COMP:19498"/>
        <dbReference type="Rhea" id="RHEA-COMP:19501"/>
        <dbReference type="Rhea" id="RHEA-COMP:19518"/>
        <dbReference type="Rhea" id="RHEA-COMP:19519"/>
        <dbReference type="ChEBI" id="CHEBI:15378"/>
        <dbReference type="ChEBI" id="CHEBI:57683"/>
        <dbReference type="ChEBI" id="CHEBI:58211"/>
        <dbReference type="ChEBI" id="CHEBI:132517"/>
        <dbReference type="ChEBI" id="CHEBI:132519"/>
        <dbReference type="EC" id="2.4.1.260"/>
    </reaction>
    <physiologicalReaction direction="left-to-right" evidence="11">
        <dbReference type="Rhea" id="RHEA:29536"/>
    </physiologicalReaction>
</comment>
<keyword evidence="4 12" id="KW-0328">Glycosyltransferase</keyword>
<evidence type="ECO:0000256" key="2">
    <source>
        <dbReference type="ARBA" id="ARBA00004922"/>
    </source>
</evidence>
<evidence type="ECO:0000256" key="7">
    <source>
        <dbReference type="ARBA" id="ARBA00022824"/>
    </source>
</evidence>
<reference evidence="13 14" key="1">
    <citation type="submission" date="2023-01" db="EMBL/GenBank/DDBJ databases">
        <title>Analysis of 21 Apiospora genomes using comparative genomics revels a genus with tremendous synthesis potential of carbohydrate active enzymes and secondary metabolites.</title>
        <authorList>
            <person name="Sorensen T."/>
        </authorList>
    </citation>
    <scope>NUCLEOTIDE SEQUENCE [LARGE SCALE GENOMIC DNA]</scope>
    <source>
        <strain evidence="13 14">CBS 24483</strain>
    </source>
</reference>
<accession>A0ABR1QAT5</accession>
<feature type="transmembrane region" description="Helical" evidence="12">
    <location>
        <begin position="222"/>
        <end position="242"/>
    </location>
</feature>
<keyword evidence="8 12" id="KW-1133">Transmembrane helix</keyword>
<evidence type="ECO:0000256" key="10">
    <source>
        <dbReference type="ARBA" id="ARBA00044721"/>
    </source>
</evidence>
<feature type="transmembrane region" description="Helical" evidence="12">
    <location>
        <begin position="100"/>
        <end position="117"/>
    </location>
</feature>
<keyword evidence="5" id="KW-0808">Transferase</keyword>
<proteinExistence type="inferred from homology"/>
<evidence type="ECO:0000256" key="12">
    <source>
        <dbReference type="RuleBase" id="RU363075"/>
    </source>
</evidence>